<accession>A0ABU6BSL2</accession>
<sequence>MLNTRVHQSEASMATDTVPIAERGVATLSEQAWERARCRAEIIGPLAQSETVGHEAADAAAQALGLS</sequence>
<name>A0ABU6BSL2_9PSED</name>
<comment type="caution">
    <text evidence="1">The sequence shown here is derived from an EMBL/GenBank/DDBJ whole genome shotgun (WGS) entry which is preliminary data.</text>
</comment>
<evidence type="ECO:0000313" key="2">
    <source>
        <dbReference type="Proteomes" id="UP001336015"/>
    </source>
</evidence>
<organism evidence="1 2">
    <name type="scientific">Pseudomonas paracarnis</name>
    <dbReference type="NCBI Taxonomy" id="2750625"/>
    <lineage>
        <taxon>Bacteria</taxon>
        <taxon>Pseudomonadati</taxon>
        <taxon>Pseudomonadota</taxon>
        <taxon>Gammaproteobacteria</taxon>
        <taxon>Pseudomonadales</taxon>
        <taxon>Pseudomonadaceae</taxon>
        <taxon>Pseudomonas</taxon>
    </lineage>
</organism>
<proteinExistence type="predicted"/>
<dbReference type="Proteomes" id="UP001336015">
    <property type="component" value="Unassembled WGS sequence"/>
</dbReference>
<protein>
    <submittedName>
        <fullName evidence="1">Transposase</fullName>
    </submittedName>
</protein>
<keyword evidence="2" id="KW-1185">Reference proteome</keyword>
<dbReference type="EMBL" id="JAJGWQ010000005">
    <property type="protein sequence ID" value="MEB3783276.1"/>
    <property type="molecule type" value="Genomic_DNA"/>
</dbReference>
<evidence type="ECO:0000313" key="1">
    <source>
        <dbReference type="EMBL" id="MEB3783276.1"/>
    </source>
</evidence>
<feature type="non-terminal residue" evidence="1">
    <location>
        <position position="67"/>
    </location>
</feature>
<reference evidence="1 2" key="1">
    <citation type="journal article" date="2023" name="Int J Dairy Technol">
        <title>Genome based analysis of Pseudomonas paracarnis RQ057, a strain responsible for blue discoloration spoilage in processed cheese.</title>
        <authorList>
            <person name="Rodrigues Rd.S."/>
            <person name="Machado S.G."/>
            <person name="de Carvalho A.F."/>
            <person name="Nero L.A."/>
        </authorList>
    </citation>
    <scope>NUCLEOTIDE SEQUENCE [LARGE SCALE GENOMIC DNA]</scope>
    <source>
        <strain evidence="1 2">RQ057</strain>
    </source>
</reference>
<gene>
    <name evidence="1" type="ORF">LLW09_11960</name>
</gene>